<protein>
    <recommendedName>
        <fullName evidence="4">Reverse transcriptase domain-containing protein</fullName>
    </recommendedName>
</protein>
<accession>A0A9Q3EQW9</accession>
<dbReference type="PANTHER" id="PTHR24559">
    <property type="entry name" value="TRANSPOSON TY3-I GAG-POL POLYPROTEIN"/>
    <property type="match status" value="1"/>
</dbReference>
<dbReference type="Gene3D" id="3.30.70.270">
    <property type="match status" value="1"/>
</dbReference>
<gene>
    <name evidence="2" type="ORF">O181_067505</name>
</gene>
<comment type="caution">
    <text evidence="2">The sequence shown here is derived from an EMBL/GenBank/DDBJ whole genome shotgun (WGS) entry which is preliminary data.</text>
</comment>
<evidence type="ECO:0000256" key="1">
    <source>
        <dbReference type="SAM" id="MobiDB-lite"/>
    </source>
</evidence>
<feature type="compositionally biased region" description="Polar residues" evidence="1">
    <location>
        <begin position="76"/>
        <end position="85"/>
    </location>
</feature>
<dbReference type="PANTHER" id="PTHR24559:SF444">
    <property type="entry name" value="REVERSE TRANSCRIPTASE DOMAIN-CONTAINING PROTEIN"/>
    <property type="match status" value="1"/>
</dbReference>
<dbReference type="SUPFAM" id="SSF56672">
    <property type="entry name" value="DNA/RNA polymerases"/>
    <property type="match status" value="1"/>
</dbReference>
<dbReference type="EMBL" id="AVOT02033824">
    <property type="protein sequence ID" value="MBW0527790.1"/>
    <property type="molecule type" value="Genomic_DNA"/>
</dbReference>
<keyword evidence="3" id="KW-1185">Reference proteome</keyword>
<dbReference type="Proteomes" id="UP000765509">
    <property type="component" value="Unassembled WGS sequence"/>
</dbReference>
<proteinExistence type="predicted"/>
<dbReference type="AlphaFoldDB" id="A0A9Q3EQW9"/>
<name>A0A9Q3EQW9_9BASI</name>
<evidence type="ECO:0000313" key="3">
    <source>
        <dbReference type="Proteomes" id="UP000765509"/>
    </source>
</evidence>
<dbReference type="InterPro" id="IPR043128">
    <property type="entry name" value="Rev_trsase/Diguanyl_cyclase"/>
</dbReference>
<feature type="region of interest" description="Disordered" evidence="1">
    <location>
        <begin position="70"/>
        <end position="94"/>
    </location>
</feature>
<dbReference type="InterPro" id="IPR053134">
    <property type="entry name" value="RNA-dir_DNA_polymerase"/>
</dbReference>
<organism evidence="2 3">
    <name type="scientific">Austropuccinia psidii MF-1</name>
    <dbReference type="NCBI Taxonomy" id="1389203"/>
    <lineage>
        <taxon>Eukaryota</taxon>
        <taxon>Fungi</taxon>
        <taxon>Dikarya</taxon>
        <taxon>Basidiomycota</taxon>
        <taxon>Pucciniomycotina</taxon>
        <taxon>Pucciniomycetes</taxon>
        <taxon>Pucciniales</taxon>
        <taxon>Sphaerophragmiaceae</taxon>
        <taxon>Austropuccinia</taxon>
    </lineage>
</organism>
<dbReference type="InterPro" id="IPR043502">
    <property type="entry name" value="DNA/RNA_pol_sf"/>
</dbReference>
<evidence type="ECO:0000313" key="2">
    <source>
        <dbReference type="EMBL" id="MBW0527790.1"/>
    </source>
</evidence>
<sequence>MPWFLKHKDRLNALHTDMSERMVHKRILRKCGGDLENSIRRSSIEPCPTEDYINAMEDITTKTKIGKNWYKPPIDNKTSGKTISKPNKPHEKAPLKCHKCGKMKEESIEILFQYKEAFAFDNEPIGAIKGHEVEIMLNAKRPYPTTLRRPDYPASPRAREALETHIDELIKLGVLREDGNNEEVEVTNPVIISWHNDKSRMVGDFRTFNTYTIPDRYPIPRIHETLTQLYKARLITSMDSLKFFHENVLTPPFRKLLRIIAYSSTYI</sequence>
<evidence type="ECO:0008006" key="4">
    <source>
        <dbReference type="Google" id="ProtNLM"/>
    </source>
</evidence>
<dbReference type="Gene3D" id="3.10.10.10">
    <property type="entry name" value="HIV Type 1 Reverse Transcriptase, subunit A, domain 1"/>
    <property type="match status" value="1"/>
</dbReference>
<reference evidence="2" key="1">
    <citation type="submission" date="2021-03" db="EMBL/GenBank/DDBJ databases">
        <title>Draft genome sequence of rust myrtle Austropuccinia psidii MF-1, a brazilian biotype.</title>
        <authorList>
            <person name="Quecine M.C."/>
            <person name="Pachon D.M.R."/>
            <person name="Bonatelli M.L."/>
            <person name="Correr F.H."/>
            <person name="Franceschini L.M."/>
            <person name="Leite T.F."/>
            <person name="Margarido G.R.A."/>
            <person name="Almeida C.A."/>
            <person name="Ferrarezi J.A."/>
            <person name="Labate C.A."/>
        </authorList>
    </citation>
    <scope>NUCLEOTIDE SEQUENCE</scope>
    <source>
        <strain evidence="2">MF-1</strain>
    </source>
</reference>